<reference evidence="4 5" key="1">
    <citation type="journal article" date="2007" name="Science">
        <title>Sea anemone genome reveals ancestral eumetazoan gene repertoire and genomic organization.</title>
        <authorList>
            <person name="Putnam N.H."/>
            <person name="Srivastava M."/>
            <person name="Hellsten U."/>
            <person name="Dirks B."/>
            <person name="Chapman J."/>
            <person name="Salamov A."/>
            <person name="Terry A."/>
            <person name="Shapiro H."/>
            <person name="Lindquist E."/>
            <person name="Kapitonov V.V."/>
            <person name="Jurka J."/>
            <person name="Genikhovich G."/>
            <person name="Grigoriev I.V."/>
            <person name="Lucas S.M."/>
            <person name="Steele R.E."/>
            <person name="Finnerty J.R."/>
            <person name="Technau U."/>
            <person name="Martindale M.Q."/>
            <person name="Rokhsar D.S."/>
        </authorList>
    </citation>
    <scope>NUCLEOTIDE SEQUENCE [LARGE SCALE GENOMIC DNA]</scope>
    <source>
        <strain evidence="5">CH2 X CH6</strain>
    </source>
</reference>
<feature type="region of interest" description="Disordered" evidence="2">
    <location>
        <begin position="122"/>
        <end position="203"/>
    </location>
</feature>
<dbReference type="HOGENOM" id="CLU_295666_0_0_1"/>
<feature type="compositionally biased region" description="Basic and acidic residues" evidence="2">
    <location>
        <begin position="675"/>
        <end position="699"/>
    </location>
</feature>
<feature type="region of interest" description="Disordered" evidence="2">
    <location>
        <begin position="675"/>
        <end position="750"/>
    </location>
</feature>
<feature type="region of interest" description="Disordered" evidence="2">
    <location>
        <begin position="241"/>
        <end position="277"/>
    </location>
</feature>
<feature type="signal peptide" evidence="3">
    <location>
        <begin position="1"/>
        <end position="20"/>
    </location>
</feature>
<evidence type="ECO:0000256" key="1">
    <source>
        <dbReference type="SAM" id="Coils"/>
    </source>
</evidence>
<accession>A7RXX5</accession>
<dbReference type="OrthoDB" id="5957423at2759"/>
<feature type="compositionally biased region" description="Basic and acidic residues" evidence="2">
    <location>
        <begin position="376"/>
        <end position="387"/>
    </location>
</feature>
<proteinExistence type="predicted"/>
<evidence type="ECO:0000256" key="3">
    <source>
        <dbReference type="SAM" id="SignalP"/>
    </source>
</evidence>
<protein>
    <recommendedName>
        <fullName evidence="6">Muscle M-line assembly protein unc-89-like</fullName>
    </recommendedName>
</protein>
<feature type="compositionally biased region" description="Low complexity" evidence="2">
    <location>
        <begin position="411"/>
        <end position="431"/>
    </location>
</feature>
<feature type="compositionally biased region" description="Basic and acidic residues" evidence="2">
    <location>
        <begin position="439"/>
        <end position="448"/>
    </location>
</feature>
<feature type="compositionally biased region" description="Basic residues" evidence="2">
    <location>
        <begin position="566"/>
        <end position="579"/>
    </location>
</feature>
<dbReference type="InParanoid" id="A7RXX5"/>
<keyword evidence="3" id="KW-0732">Signal</keyword>
<evidence type="ECO:0000256" key="2">
    <source>
        <dbReference type="SAM" id="MobiDB-lite"/>
    </source>
</evidence>
<feature type="compositionally biased region" description="Polar residues" evidence="2">
    <location>
        <begin position="523"/>
        <end position="537"/>
    </location>
</feature>
<keyword evidence="5" id="KW-1185">Reference proteome</keyword>
<feature type="compositionally biased region" description="Polar residues" evidence="2">
    <location>
        <begin position="491"/>
        <end position="507"/>
    </location>
</feature>
<sequence length="1023" mass="113278">MIPVIHILLGFSLVIRAGSSQSKGFRGGEKSYGIKVEATAVGTNLEYQLPQAKVKSSSATDWQVDNDNAEMISAINTPVFATVYTTNPKFSVKGQWPGYTSKFKTPKDVEVGSKKEKLPRIRSIPELASGFNSGSGDDDQSDSEGSANRRSSIDKVVAELSGDSDYSGDESGVSSASGETSKRASGERSEKVGLKVSDDTNHTVSKKRSIKFVRLSTDSKLLKPKSVAKDVAMALYEPGKTRSEVERPEKRMSVNRRDSKKLKTVTKDVSKDVSKEDDRKIPKEVFESVTKGVTKDVTKAIVTNKQESEISLDEIMKAVKQIKGLDLNDKKTSESIKKIIHNAKSVVQEAKSVWRDVAKVVMSVRDLVQRKFEEDQITQKEKEKAETKLPTLPDDVMALEKSASQARKDAQTAAQQARFAAEKAQAASKRAGMLAEMAMRGDKDKDLQAGEARSGVSTRRRVLNEDEVSEKGAGGREGGVENNDSRKEENSLVSTSIKQTLTNKVKESSLSALKKEGEKRQFLLNSSNKSQETAKVNKSQDAKETSKRRKPRSQQKVSETSIKIVHNLKKRKDKRKGKISKNQLDASLAILRRLQERLRMIKMRTMHRAEKAQRNRAGLNSNTKILDVRKKTLDVYKEIPDVNKKNPKKPPNILDEHIKIPNVINKNLYDHRKSSDALNKKAPHGQDNRPKRKNVKDQIKTTLQTKENDASQLAKNTEVLPGRTEKETREINNNKASISRVPKGDKAKRKMSLGDQAFQAAQVASTNALYANEMEKLVASKVKRLREAQNKIRLMKENAKLSKDEKKNIDQPGDVNEVVKAIESRDNHVTPIKNNHQSDDIIKVVGVTESHKKKENKKKDNDGADAVNKVIKVIESDDGHVNEEEGPITNHSDDVNEIIKLVESRDGHMTITDESSESGLLVDSGSGSGSKESGFADSESSSPFSGNYEVDVELSPARLEKNDGKVSADAIKIEDFSRDGKPADGKMSPAAIREVLKAISRVQGLLGFTIERKEEKETKPVTK</sequence>
<feature type="region of interest" description="Disordered" evidence="2">
    <location>
        <begin position="519"/>
        <end position="580"/>
    </location>
</feature>
<feature type="region of interest" description="Disordered" evidence="2">
    <location>
        <begin position="912"/>
        <end position="948"/>
    </location>
</feature>
<organism evidence="4 5">
    <name type="scientific">Nematostella vectensis</name>
    <name type="common">Starlet sea anemone</name>
    <dbReference type="NCBI Taxonomy" id="45351"/>
    <lineage>
        <taxon>Eukaryota</taxon>
        <taxon>Metazoa</taxon>
        <taxon>Cnidaria</taxon>
        <taxon>Anthozoa</taxon>
        <taxon>Hexacorallia</taxon>
        <taxon>Actiniaria</taxon>
        <taxon>Edwardsiidae</taxon>
        <taxon>Nematostella</taxon>
    </lineage>
</organism>
<feature type="compositionally biased region" description="Polar residues" evidence="2">
    <location>
        <begin position="700"/>
        <end position="715"/>
    </location>
</feature>
<name>A7RXX5_NEMVE</name>
<dbReference type="OMA" id="YANEMEK"/>
<evidence type="ECO:0000313" key="5">
    <source>
        <dbReference type="Proteomes" id="UP000001593"/>
    </source>
</evidence>
<dbReference type="EMBL" id="DS469551">
    <property type="protein sequence ID" value="EDO43700.1"/>
    <property type="molecule type" value="Genomic_DNA"/>
</dbReference>
<gene>
    <name evidence="4" type="ORF">NEMVEDRAFT_v1g241448</name>
</gene>
<evidence type="ECO:0008006" key="6">
    <source>
        <dbReference type="Google" id="ProtNLM"/>
    </source>
</evidence>
<feature type="compositionally biased region" description="Basic and acidic residues" evidence="2">
    <location>
        <begin position="241"/>
        <end position="257"/>
    </location>
</feature>
<dbReference type="PhylomeDB" id="A7RXX5"/>
<dbReference type="KEGG" id="nve:5515683"/>
<feature type="compositionally biased region" description="Basic and acidic residues" evidence="2">
    <location>
        <begin position="180"/>
        <end position="201"/>
    </location>
</feature>
<feature type="compositionally biased region" description="Basic and acidic residues" evidence="2">
    <location>
        <begin position="265"/>
        <end position="277"/>
    </location>
</feature>
<feature type="compositionally biased region" description="Low complexity" evidence="2">
    <location>
        <begin position="917"/>
        <end position="933"/>
    </location>
</feature>
<feature type="coiled-coil region" evidence="1">
    <location>
        <begin position="771"/>
        <end position="805"/>
    </location>
</feature>
<feature type="compositionally biased region" description="Low complexity" evidence="2">
    <location>
        <begin position="161"/>
        <end position="175"/>
    </location>
</feature>
<evidence type="ECO:0000313" key="4">
    <source>
        <dbReference type="EMBL" id="EDO43700.1"/>
    </source>
</evidence>
<feature type="compositionally biased region" description="Basic and acidic residues" evidence="2">
    <location>
        <begin position="723"/>
        <end position="732"/>
    </location>
</feature>
<keyword evidence="1" id="KW-0175">Coiled coil</keyword>
<dbReference type="Proteomes" id="UP000001593">
    <property type="component" value="Unassembled WGS sequence"/>
</dbReference>
<dbReference type="AlphaFoldDB" id="A7RXX5"/>
<feature type="chain" id="PRO_5002713932" description="Muscle M-line assembly protein unc-89-like" evidence="3">
    <location>
        <begin position="21"/>
        <end position="1023"/>
    </location>
</feature>
<feature type="region of interest" description="Disordered" evidence="2">
    <location>
        <begin position="376"/>
        <end position="507"/>
    </location>
</feature>